<proteinExistence type="predicted"/>
<dbReference type="AlphaFoldDB" id="A0A0P8WBY5"/>
<gene>
    <name evidence="1" type="ORF">OXPF_01470</name>
</gene>
<sequence length="195" mass="21747">MYPYFYPSYFGKSQASDNKYGDDLSVQRPQDLNLPPIAGNTAGMPVESVPHAPTTMFSMPPIITQTAQPGQHQSPVDFIQQAQQQMGQSPVDFIQQGQQTQPPPQVNIPPQVQQVPDFFQTDETPVMDPQFTQGFLRTQIGKKVKVEFLIGTNTTTDRIGTLVGVGISYILIRLAETDDILLADMYSIKFVTFYL</sequence>
<dbReference type="EMBL" id="LKET01000012">
    <property type="protein sequence ID" value="KPU46228.1"/>
    <property type="molecule type" value="Genomic_DNA"/>
</dbReference>
<organism evidence="1 2">
    <name type="scientific">Oxobacter pfennigii</name>
    <dbReference type="NCBI Taxonomy" id="36849"/>
    <lineage>
        <taxon>Bacteria</taxon>
        <taxon>Bacillati</taxon>
        <taxon>Bacillota</taxon>
        <taxon>Clostridia</taxon>
        <taxon>Eubacteriales</taxon>
        <taxon>Clostridiaceae</taxon>
        <taxon>Oxobacter</taxon>
    </lineage>
</organism>
<comment type="caution">
    <text evidence="1">The sequence shown here is derived from an EMBL/GenBank/DDBJ whole genome shotgun (WGS) entry which is preliminary data.</text>
</comment>
<dbReference type="RefSeq" id="WP_201779655.1">
    <property type="nucleotide sequence ID" value="NZ_LKET01000012.1"/>
</dbReference>
<evidence type="ECO:0000313" key="2">
    <source>
        <dbReference type="Proteomes" id="UP000050326"/>
    </source>
</evidence>
<name>A0A0P8WBY5_9CLOT</name>
<accession>A0A0P8WBY5</accession>
<keyword evidence="2" id="KW-1185">Reference proteome</keyword>
<evidence type="ECO:0000313" key="1">
    <source>
        <dbReference type="EMBL" id="KPU46228.1"/>
    </source>
</evidence>
<protein>
    <submittedName>
        <fullName evidence="1">Uncharacterized protein</fullName>
    </submittedName>
</protein>
<dbReference type="STRING" id="36849.OXPF_01470"/>
<reference evidence="1 2" key="1">
    <citation type="submission" date="2015-09" db="EMBL/GenBank/DDBJ databases">
        <title>Genome sequence of Oxobacter pfennigii DSM 3222.</title>
        <authorList>
            <person name="Poehlein A."/>
            <person name="Bengelsdorf F.R."/>
            <person name="Schiel-Bengelsdorf B."/>
            <person name="Duerre P."/>
            <person name="Daniel R."/>
        </authorList>
    </citation>
    <scope>NUCLEOTIDE SEQUENCE [LARGE SCALE GENOMIC DNA]</scope>
    <source>
        <strain evidence="1 2">DSM 3222</strain>
    </source>
</reference>
<dbReference type="Proteomes" id="UP000050326">
    <property type="component" value="Unassembled WGS sequence"/>
</dbReference>